<evidence type="ECO:0000313" key="1">
    <source>
        <dbReference type="EMBL" id="NWB45055.1"/>
    </source>
</evidence>
<comment type="caution">
    <text evidence="1">The sequence shown here is derived from an EMBL/GenBank/DDBJ whole genome shotgun (WGS) entry which is preliminary data.</text>
</comment>
<evidence type="ECO:0000313" key="2">
    <source>
        <dbReference type="Proteomes" id="UP000582981"/>
    </source>
</evidence>
<proteinExistence type="predicted"/>
<dbReference type="EMBL" id="JACAPU010000001">
    <property type="protein sequence ID" value="NWB45055.1"/>
    <property type="molecule type" value="Genomic_DNA"/>
</dbReference>
<protein>
    <submittedName>
        <fullName evidence="1">Uncharacterized protein</fullName>
    </submittedName>
</protein>
<dbReference type="AlphaFoldDB" id="A0A7Y7W954"/>
<dbReference type="Proteomes" id="UP000582981">
    <property type="component" value="Unassembled WGS sequence"/>
</dbReference>
<dbReference type="RefSeq" id="WP_177143063.1">
    <property type="nucleotide sequence ID" value="NZ_JACAPU010000001.1"/>
</dbReference>
<reference evidence="1 2" key="1">
    <citation type="submission" date="2020-04" db="EMBL/GenBank/DDBJ databases">
        <title>Molecular characterization of pseudomonads from Agaricus bisporus reveal novel blotch 2 pathogens in Western Europe.</title>
        <authorList>
            <person name="Taparia T."/>
            <person name="Krijger M."/>
            <person name="Haynes E."/>
            <person name="Elpinstone J.G."/>
            <person name="Noble R."/>
            <person name="Van Der Wolf J."/>
        </authorList>
    </citation>
    <scope>NUCLEOTIDE SEQUENCE [LARGE SCALE GENOMIC DNA]</scope>
    <source>
        <strain evidence="1 2">F1001</strain>
    </source>
</reference>
<accession>A0A7Y7W954</accession>
<name>A0A7Y7W954_9PSED</name>
<gene>
    <name evidence="1" type="ORF">HX829_00990</name>
</gene>
<organism evidence="1 2">
    <name type="scientific">Pseudomonas gingeri</name>
    <dbReference type="NCBI Taxonomy" id="117681"/>
    <lineage>
        <taxon>Bacteria</taxon>
        <taxon>Pseudomonadati</taxon>
        <taxon>Pseudomonadota</taxon>
        <taxon>Gammaproteobacteria</taxon>
        <taxon>Pseudomonadales</taxon>
        <taxon>Pseudomonadaceae</taxon>
        <taxon>Pseudomonas</taxon>
    </lineage>
</organism>
<sequence>MKESMQFASITGIVNTVVLNVCNWMSTTPEAHQFASNVAQALSPFAALCVMRIYATIDHPPELVRKEAALAAAIKFCKKHLDDKYATEEFKTKTRAQLSELMLQQQKIRVDFEQGNTYSSSLPPQEKASAD</sequence>